<gene>
    <name evidence="4" type="ORF">KEBURONENSIS_01120</name>
    <name evidence="3" type="ORF">KEBURONENSIS_01196</name>
</gene>
<accession>A0A238HG74</accession>
<dbReference type="EMBL" id="FXUV01000016">
    <property type="protein sequence ID" value="SMQ12186.1"/>
    <property type="molecule type" value="Genomic_DNA"/>
</dbReference>
<evidence type="ECO:0000259" key="2">
    <source>
        <dbReference type="Pfam" id="PF07007"/>
    </source>
</evidence>
<dbReference type="Proteomes" id="UP000215450">
    <property type="component" value="Unassembled WGS sequence"/>
</dbReference>
<dbReference type="OrthoDB" id="7340239at2"/>
<keyword evidence="5" id="KW-1185">Reference proteome</keyword>
<evidence type="ECO:0000313" key="3">
    <source>
        <dbReference type="EMBL" id="SMQ12186.1"/>
    </source>
</evidence>
<dbReference type="Pfam" id="PF07007">
    <property type="entry name" value="LprI"/>
    <property type="match status" value="1"/>
</dbReference>
<dbReference type="PANTHER" id="PTHR39176">
    <property type="entry name" value="PERIPLASMIC PROTEIN-RELATED"/>
    <property type="match status" value="1"/>
</dbReference>
<dbReference type="Gene3D" id="1.20.1270.180">
    <property type="match status" value="1"/>
</dbReference>
<protein>
    <recommendedName>
        <fullName evidence="2">Lysozyme inhibitor LprI-like N-terminal domain-containing protein</fullName>
    </recommendedName>
</protein>
<feature type="chain" id="PRO_5015075170" description="Lysozyme inhibitor LprI-like N-terminal domain-containing protein" evidence="1">
    <location>
        <begin position="21"/>
        <end position="128"/>
    </location>
</feature>
<dbReference type="EMBL" id="FXUV02000018">
    <property type="protein sequence ID" value="SNB64138.1"/>
    <property type="molecule type" value="Genomic_DNA"/>
</dbReference>
<name>A0A238HG74_9NEIS</name>
<reference evidence="4 5" key="2">
    <citation type="submission" date="2017-06" db="EMBL/GenBank/DDBJ databases">
        <authorList>
            <person name="Kim H.J."/>
            <person name="Triplett B.A."/>
        </authorList>
    </citation>
    <scope>NUCLEOTIDE SEQUENCE [LARGE SCALE GENOMIC DNA]</scope>
    <source>
        <strain evidence="4">Kingella_eburonensis</strain>
    </source>
</reference>
<proteinExistence type="predicted"/>
<sequence>MNKINLLISATLLLSAPSFASKPTKITECWNKTKANGITSEMRDCTALETEYHDKRLNQVYQKLLSKLSPEKQKALRREQRAWLKNIHQQADAAYTETGGTMDLLNGDGVILTETEKRANELECRLNQ</sequence>
<evidence type="ECO:0000256" key="1">
    <source>
        <dbReference type="SAM" id="SignalP"/>
    </source>
</evidence>
<keyword evidence="1" id="KW-0732">Signal</keyword>
<dbReference type="PANTHER" id="PTHR39176:SF1">
    <property type="entry name" value="PERIPLASMIC PROTEIN"/>
    <property type="match status" value="1"/>
</dbReference>
<evidence type="ECO:0000313" key="5">
    <source>
        <dbReference type="Proteomes" id="UP000215450"/>
    </source>
</evidence>
<evidence type="ECO:0000313" key="4">
    <source>
        <dbReference type="EMBL" id="SNB64138.1"/>
    </source>
</evidence>
<organism evidence="3">
    <name type="scientific">Kingella negevensis</name>
    <dbReference type="NCBI Taxonomy" id="1522312"/>
    <lineage>
        <taxon>Bacteria</taxon>
        <taxon>Pseudomonadati</taxon>
        <taxon>Pseudomonadota</taxon>
        <taxon>Betaproteobacteria</taxon>
        <taxon>Neisseriales</taxon>
        <taxon>Neisseriaceae</taxon>
        <taxon>Kingella</taxon>
    </lineage>
</organism>
<dbReference type="AlphaFoldDB" id="A0A238HG74"/>
<dbReference type="RefSeq" id="WP_095062380.1">
    <property type="nucleotide sequence ID" value="NZ_FXUV02000018.1"/>
</dbReference>
<dbReference type="InterPro" id="IPR009739">
    <property type="entry name" value="LprI-like_N"/>
</dbReference>
<reference evidence="3" key="1">
    <citation type="submission" date="2017-05" db="EMBL/GenBank/DDBJ databases">
        <authorList>
            <person name="Song R."/>
            <person name="Chenine A.L."/>
            <person name="Ruprecht R.M."/>
        </authorList>
    </citation>
    <scope>NUCLEOTIDE SEQUENCE</scope>
    <source>
        <strain evidence="3">Kingella_eburonensis</strain>
    </source>
</reference>
<feature type="domain" description="Lysozyme inhibitor LprI-like N-terminal" evidence="2">
    <location>
        <begin position="29"/>
        <end position="122"/>
    </location>
</feature>
<feature type="signal peptide" evidence="1">
    <location>
        <begin position="1"/>
        <end position="20"/>
    </location>
</feature>